<proteinExistence type="predicted"/>
<organism evidence="1 2">
    <name type="scientific">Cohnella lupini</name>
    <dbReference type="NCBI Taxonomy" id="1294267"/>
    <lineage>
        <taxon>Bacteria</taxon>
        <taxon>Bacillati</taxon>
        <taxon>Bacillota</taxon>
        <taxon>Bacilli</taxon>
        <taxon>Bacillales</taxon>
        <taxon>Paenibacillaceae</taxon>
        <taxon>Cohnella</taxon>
    </lineage>
</organism>
<evidence type="ECO:0000313" key="2">
    <source>
        <dbReference type="Proteomes" id="UP000256869"/>
    </source>
</evidence>
<gene>
    <name evidence="1" type="ORF">DFP95_1428</name>
</gene>
<comment type="caution">
    <text evidence="1">The sequence shown here is derived from an EMBL/GenBank/DDBJ whole genome shotgun (WGS) entry which is preliminary data.</text>
</comment>
<evidence type="ECO:0000313" key="1">
    <source>
        <dbReference type="EMBL" id="RED51633.1"/>
    </source>
</evidence>
<protein>
    <submittedName>
        <fullName evidence="1">Uncharacterized protein</fullName>
    </submittedName>
</protein>
<dbReference type="RefSeq" id="WP_115995964.1">
    <property type="nucleotide sequence ID" value="NZ_QRDY01000042.1"/>
</dbReference>
<dbReference type="Proteomes" id="UP000256869">
    <property type="component" value="Unassembled WGS sequence"/>
</dbReference>
<dbReference type="EMBL" id="QRDY01000042">
    <property type="protein sequence ID" value="RED51633.1"/>
    <property type="molecule type" value="Genomic_DNA"/>
</dbReference>
<sequence length="161" mass="18853">MVSKQDFKKRVHDVVTQKQLSSIMNDTKWGNLQKAVLNTLPFAPPFQAKYVLDESLYPENFENDVWYLGDWVEGLSPFYSVEWIRVRPKYQKPLGKILPPELIDITNEFLSILQKLRIPYKEENNTFFIYGYISNTDSLSYSTGTIVQTRAADTDRWSFLN</sequence>
<dbReference type="OrthoDB" id="8908434at2"/>
<dbReference type="AlphaFoldDB" id="A0A3D9HQ49"/>
<keyword evidence="2" id="KW-1185">Reference proteome</keyword>
<dbReference type="Pfam" id="PF20383">
    <property type="entry name" value="DUF6678"/>
    <property type="match status" value="1"/>
</dbReference>
<reference evidence="1 2" key="1">
    <citation type="submission" date="2018-07" db="EMBL/GenBank/DDBJ databases">
        <title>Genomic Encyclopedia of Type Strains, Phase III (KMG-III): the genomes of soil and plant-associated and newly described type strains.</title>
        <authorList>
            <person name="Whitman W."/>
        </authorList>
    </citation>
    <scope>NUCLEOTIDE SEQUENCE [LARGE SCALE GENOMIC DNA]</scope>
    <source>
        <strain evidence="1 2">CECT 8236</strain>
    </source>
</reference>
<accession>A0A3D9HQ49</accession>
<name>A0A3D9HQ49_9BACL</name>
<dbReference type="InterPro" id="IPR046500">
    <property type="entry name" value="DUF6678"/>
</dbReference>